<feature type="transmembrane region" description="Helical" evidence="1">
    <location>
        <begin position="21"/>
        <end position="41"/>
    </location>
</feature>
<organism evidence="2 3">
    <name type="scientific">Halanaerobacter jeridensis</name>
    <dbReference type="NCBI Taxonomy" id="706427"/>
    <lineage>
        <taxon>Bacteria</taxon>
        <taxon>Bacillati</taxon>
        <taxon>Bacillota</taxon>
        <taxon>Clostridia</taxon>
        <taxon>Halanaerobiales</taxon>
        <taxon>Halobacteroidaceae</taxon>
        <taxon>Halanaerobacter</taxon>
    </lineage>
</organism>
<keyword evidence="1" id="KW-1133">Transmembrane helix</keyword>
<keyword evidence="1" id="KW-0472">Membrane</keyword>
<feature type="transmembrane region" description="Helical" evidence="1">
    <location>
        <begin position="89"/>
        <end position="109"/>
    </location>
</feature>
<reference evidence="2" key="1">
    <citation type="submission" date="2021-01" db="EMBL/GenBank/DDBJ databases">
        <title>Genomic Encyclopedia of Type Strains, Phase IV (KMG-IV): sequencing the most valuable type-strain genomes for metagenomic binning, comparative biology and taxonomic classification.</title>
        <authorList>
            <person name="Goeker M."/>
        </authorList>
    </citation>
    <scope>NUCLEOTIDE SEQUENCE</scope>
    <source>
        <strain evidence="2">DSM 23230</strain>
    </source>
</reference>
<feature type="transmembrane region" description="Helical" evidence="1">
    <location>
        <begin position="161"/>
        <end position="184"/>
    </location>
</feature>
<accession>A0A939BR05</accession>
<dbReference type="Proteomes" id="UP000774000">
    <property type="component" value="Unassembled WGS sequence"/>
</dbReference>
<name>A0A939BR05_9FIRM</name>
<protein>
    <submittedName>
        <fullName evidence="2">Uncharacterized protein</fullName>
    </submittedName>
</protein>
<proteinExistence type="predicted"/>
<feature type="transmembrane region" description="Helical" evidence="1">
    <location>
        <begin position="190"/>
        <end position="207"/>
    </location>
</feature>
<keyword evidence="1" id="KW-0812">Transmembrane</keyword>
<evidence type="ECO:0000313" key="3">
    <source>
        <dbReference type="Proteomes" id="UP000774000"/>
    </source>
</evidence>
<dbReference type="EMBL" id="JAFBDQ010000001">
    <property type="protein sequence ID" value="MBM7555486.1"/>
    <property type="molecule type" value="Genomic_DNA"/>
</dbReference>
<dbReference type="AlphaFoldDB" id="A0A939BR05"/>
<comment type="caution">
    <text evidence="2">The sequence shown here is derived from an EMBL/GenBank/DDBJ whole genome shotgun (WGS) entry which is preliminary data.</text>
</comment>
<feature type="transmembrane region" description="Helical" evidence="1">
    <location>
        <begin position="47"/>
        <end position="69"/>
    </location>
</feature>
<evidence type="ECO:0000313" key="2">
    <source>
        <dbReference type="EMBL" id="MBM7555486.1"/>
    </source>
</evidence>
<gene>
    <name evidence="2" type="ORF">JOC47_000310</name>
</gene>
<feature type="transmembrane region" description="Helical" evidence="1">
    <location>
        <begin position="121"/>
        <end position="141"/>
    </location>
</feature>
<dbReference type="RefSeq" id="WP_204700193.1">
    <property type="nucleotide sequence ID" value="NZ_JAFBDQ010000001.1"/>
</dbReference>
<keyword evidence="3" id="KW-1185">Reference proteome</keyword>
<sequence>MEKKVSIVKAFDYGIYLLRDTYWQVVWPILILGFIESLQVVTRNYIFFIPLIINFLRVAVLYSIVKYILYLAERKHCNWYAMILSKEKYLNLFYYSTLVFLMFKLIMFSNDALNIAVIDKALLILIIYLWIRFYFSAFFIVDHGVNLVQGLRLSYEITKGFLFTMAIFFVVFILVNLSGVIIIIIGRWIVTYPLILVVSIYIYQKLIDASNLDKQYKSNKKSIKN</sequence>
<evidence type="ECO:0000256" key="1">
    <source>
        <dbReference type="SAM" id="Phobius"/>
    </source>
</evidence>